<dbReference type="CDD" id="cd23068">
    <property type="entry name" value="PDZ_ZASP52-like"/>
    <property type="match status" value="1"/>
</dbReference>
<dbReference type="InterPro" id="IPR001478">
    <property type="entry name" value="PDZ"/>
</dbReference>
<feature type="region of interest" description="Disordered" evidence="4">
    <location>
        <begin position="389"/>
        <end position="417"/>
    </location>
</feature>
<dbReference type="GO" id="GO:0001725">
    <property type="term" value="C:stress fiber"/>
    <property type="evidence" value="ECO:0007669"/>
    <property type="project" value="TreeGrafter"/>
</dbReference>
<dbReference type="SMART" id="SM00735">
    <property type="entry name" value="ZM"/>
    <property type="match status" value="1"/>
</dbReference>
<dbReference type="GO" id="GO:0030036">
    <property type="term" value="P:actin cytoskeleton organization"/>
    <property type="evidence" value="ECO:0007669"/>
    <property type="project" value="TreeGrafter"/>
</dbReference>
<dbReference type="EMBL" id="GFDL01006562">
    <property type="protein sequence ID" value="JAV28483.1"/>
    <property type="molecule type" value="Transcribed_RNA"/>
</dbReference>
<dbReference type="AlphaFoldDB" id="A0A1Q3FLV6"/>
<name>A0A1Q3FLV6_CULTA</name>
<dbReference type="GO" id="GO:0005912">
    <property type="term" value="C:adherens junction"/>
    <property type="evidence" value="ECO:0007669"/>
    <property type="project" value="TreeGrafter"/>
</dbReference>
<proteinExistence type="predicted"/>
<dbReference type="FunFam" id="2.30.42.10:FF:000192">
    <property type="entry name" value="Uncharacterized protein, isoform J"/>
    <property type="match status" value="1"/>
</dbReference>
<dbReference type="PROSITE" id="PS50106">
    <property type="entry name" value="PDZ"/>
    <property type="match status" value="1"/>
</dbReference>
<reference evidence="6" key="1">
    <citation type="submission" date="2017-01" db="EMBL/GenBank/DDBJ databases">
        <title>A deep insight into the sialotranscriptome of adult male and female Cluex tarsalis mosquitoes.</title>
        <authorList>
            <person name="Ribeiro J.M."/>
            <person name="Moreira F."/>
            <person name="Bernard K.A."/>
            <person name="Calvo E."/>
        </authorList>
    </citation>
    <scope>NUCLEOTIDE SEQUENCE</scope>
    <source>
        <strain evidence="6">Kern County</strain>
        <tissue evidence="6">Salivary glands</tissue>
    </source>
</reference>
<organism evidence="6">
    <name type="scientific">Culex tarsalis</name>
    <name type="common">Encephalitis mosquito</name>
    <dbReference type="NCBI Taxonomy" id="7177"/>
    <lineage>
        <taxon>Eukaryota</taxon>
        <taxon>Metazoa</taxon>
        <taxon>Ecdysozoa</taxon>
        <taxon>Arthropoda</taxon>
        <taxon>Hexapoda</taxon>
        <taxon>Insecta</taxon>
        <taxon>Pterygota</taxon>
        <taxon>Neoptera</taxon>
        <taxon>Endopterygota</taxon>
        <taxon>Diptera</taxon>
        <taxon>Nematocera</taxon>
        <taxon>Culicoidea</taxon>
        <taxon>Culicidae</taxon>
        <taxon>Culicinae</taxon>
        <taxon>Culicini</taxon>
        <taxon>Culex</taxon>
        <taxon>Culex</taxon>
    </lineage>
</organism>
<dbReference type="InterPro" id="IPR050604">
    <property type="entry name" value="PDZ-LIM_domain"/>
</dbReference>
<evidence type="ECO:0000256" key="4">
    <source>
        <dbReference type="SAM" id="MobiDB-lite"/>
    </source>
</evidence>
<dbReference type="InterPro" id="IPR031847">
    <property type="entry name" value="PDLI1-4/Zasp-like_mid"/>
</dbReference>
<keyword evidence="2" id="KW-0963">Cytoplasm</keyword>
<dbReference type="GO" id="GO:0061061">
    <property type="term" value="P:muscle structure development"/>
    <property type="evidence" value="ECO:0007669"/>
    <property type="project" value="TreeGrafter"/>
</dbReference>
<keyword evidence="3" id="KW-0862">Zinc</keyword>
<accession>A0A1Q3FLV6</accession>
<keyword evidence="3" id="KW-0440">LIM domain</keyword>
<sequence>MSPKPHDFQVTLYRNSPQIPWGIRVVGGTDLNAPLIVTRVQVNSPAQKELLRGDIITKIDQYDARDLTHHDAQNLFRDAGNEIKVTIRRDDQVALHQSAHAENGGHLSVASYSPATLSPVPPAHSAQPFRPYDQQQQEQKPQQHQNFPPPDPTPMLPRTASPLPHGPHAYAAALEHPMETLPHTVFPKLDASGAYQLPKSPYPPVAPGYDEGANEAITNQPYRTTPLVLPGAKVSKMDALPTESYLRHHPNPAMRAPPLHDYTDTLMRQKVAETVIHRVIGEEPPSGPKLVHKQFNSPIGLYSDGNIENTVRQTQHQQQLPQSQAVPSNGFTNRHRPTKIEGYKKTVVFDPSKSDTYRALQEGAGEGLQEVNTPIQQRTFAPNRLVPGKKPNANHPAPQPEYAPHFNSMGEPNEKIHQSGSFRRLMYHVLSETDY</sequence>
<evidence type="ECO:0000259" key="5">
    <source>
        <dbReference type="PROSITE" id="PS50106"/>
    </source>
</evidence>
<keyword evidence="3" id="KW-0479">Metal-binding</keyword>
<dbReference type="SMART" id="SM00228">
    <property type="entry name" value="PDZ"/>
    <property type="match status" value="1"/>
</dbReference>
<dbReference type="Pfam" id="PF00595">
    <property type="entry name" value="PDZ"/>
    <property type="match status" value="1"/>
</dbReference>
<dbReference type="InterPro" id="IPR006643">
    <property type="entry name" value="Zasp-like_motif"/>
</dbReference>
<dbReference type="GO" id="GO:0031941">
    <property type="term" value="C:filamentous actin"/>
    <property type="evidence" value="ECO:0007669"/>
    <property type="project" value="TreeGrafter"/>
</dbReference>
<dbReference type="PANTHER" id="PTHR24214">
    <property type="entry name" value="PDZ AND LIM DOMAIN PROTEIN ZASP"/>
    <property type="match status" value="1"/>
</dbReference>
<feature type="region of interest" description="Disordered" evidence="4">
    <location>
        <begin position="106"/>
        <end position="168"/>
    </location>
</feature>
<feature type="region of interest" description="Disordered" evidence="4">
    <location>
        <begin position="317"/>
        <end position="336"/>
    </location>
</feature>
<dbReference type="Gene3D" id="2.30.42.10">
    <property type="match status" value="1"/>
</dbReference>
<feature type="compositionally biased region" description="Low complexity" evidence="4">
    <location>
        <begin position="134"/>
        <end position="145"/>
    </location>
</feature>
<protein>
    <submittedName>
        <fullName evidence="6">Putative pdz domain-containing protein</fullName>
    </submittedName>
</protein>
<feature type="domain" description="PDZ" evidence="5">
    <location>
        <begin position="9"/>
        <end position="91"/>
    </location>
</feature>
<dbReference type="GO" id="GO:0030018">
    <property type="term" value="C:Z disc"/>
    <property type="evidence" value="ECO:0007669"/>
    <property type="project" value="TreeGrafter"/>
</dbReference>
<evidence type="ECO:0000256" key="1">
    <source>
        <dbReference type="ARBA" id="ARBA00004496"/>
    </source>
</evidence>
<dbReference type="GO" id="GO:0003779">
    <property type="term" value="F:actin binding"/>
    <property type="evidence" value="ECO:0007669"/>
    <property type="project" value="TreeGrafter"/>
</dbReference>
<evidence type="ECO:0000256" key="3">
    <source>
        <dbReference type="ARBA" id="ARBA00023038"/>
    </source>
</evidence>
<dbReference type="PANTHER" id="PTHR24214:SF55">
    <property type="entry name" value="Z BAND ALTERNATIVELY SPLICED PDZ-MOTIF PROTEIN 66, ISOFORM E"/>
    <property type="match status" value="1"/>
</dbReference>
<comment type="subcellular location">
    <subcellularLocation>
        <location evidence="1">Cytoplasm</location>
    </subcellularLocation>
</comment>
<dbReference type="GO" id="GO:0051371">
    <property type="term" value="F:muscle alpha-actinin binding"/>
    <property type="evidence" value="ECO:0007669"/>
    <property type="project" value="TreeGrafter"/>
</dbReference>
<evidence type="ECO:0000256" key="2">
    <source>
        <dbReference type="ARBA" id="ARBA00022490"/>
    </source>
</evidence>
<dbReference type="InterPro" id="IPR036034">
    <property type="entry name" value="PDZ_sf"/>
</dbReference>
<evidence type="ECO:0000313" key="6">
    <source>
        <dbReference type="EMBL" id="JAV28483.1"/>
    </source>
</evidence>
<dbReference type="SUPFAM" id="SSF50156">
    <property type="entry name" value="PDZ domain-like"/>
    <property type="match status" value="1"/>
</dbReference>
<dbReference type="Pfam" id="PF15936">
    <property type="entry name" value="DUF4749"/>
    <property type="match status" value="1"/>
</dbReference>